<dbReference type="PATRIC" id="fig|1188261.3.peg.2254"/>
<comment type="caution">
    <text evidence="1">The sequence shown here is derived from an EMBL/GenBank/DDBJ whole genome shotgun (WGS) entry which is preliminary data.</text>
</comment>
<dbReference type="Gene3D" id="2.40.10.270">
    <property type="entry name" value="Bacteriophage SPP1 head-tail adaptor protein"/>
    <property type="match status" value="1"/>
</dbReference>
<dbReference type="RefSeq" id="WP_022628458.1">
    <property type="nucleotide sequence ID" value="NZ_ATAE01000031.1"/>
</dbReference>
<keyword evidence="2" id="KW-1185">Reference proteome</keyword>
<evidence type="ECO:0000313" key="1">
    <source>
        <dbReference type="EMBL" id="ERN52831.1"/>
    </source>
</evidence>
<organism evidence="1 2">
    <name type="scientific">Alkalihalophilus marmarensis DSM 21297</name>
    <dbReference type="NCBI Taxonomy" id="1188261"/>
    <lineage>
        <taxon>Bacteria</taxon>
        <taxon>Bacillati</taxon>
        <taxon>Bacillota</taxon>
        <taxon>Bacilli</taxon>
        <taxon>Bacillales</taxon>
        <taxon>Bacillaceae</taxon>
        <taxon>Alkalihalophilus</taxon>
    </lineage>
</organism>
<reference evidence="1 2" key="1">
    <citation type="journal article" date="2013" name="Genome Announc.">
        <title>Genome Sequence of the Extreme Obligate Alkaliphile Bacillus marmarensis Strain DSM 21297.</title>
        <authorList>
            <person name="Wernick D.G."/>
            <person name="Choi K.Y."/>
            <person name="Tat C.A."/>
            <person name="Lafontaine Rivera J.G."/>
            <person name="Liao J.C."/>
        </authorList>
    </citation>
    <scope>NUCLEOTIDE SEQUENCE [LARGE SCALE GENOMIC DNA]</scope>
    <source>
        <strain evidence="1 2">DSM 21297</strain>
    </source>
</reference>
<gene>
    <name evidence="1" type="ORF">A33I_14135</name>
</gene>
<dbReference type="Pfam" id="PF05521">
    <property type="entry name" value="Phage_HCP"/>
    <property type="match status" value="1"/>
</dbReference>
<dbReference type="NCBIfam" id="TIGR01563">
    <property type="entry name" value="gp16_SPP1"/>
    <property type="match status" value="1"/>
</dbReference>
<sequence length="110" mass="12452">MNPGDLRQKLTFQLPSDSQDADGFPILEATTYTTAWGALKTLKGKTFYAAAQTNMENNRVFTIRYQRKLMDDERPKGLNVLWRGTSHEIESIENDDGLNISMTVILKAVK</sequence>
<protein>
    <recommendedName>
        <fullName evidence="3">Phage head-tail adaptor, putative, SPP1 family</fullName>
    </recommendedName>
</protein>
<dbReference type="Proteomes" id="UP000017170">
    <property type="component" value="Unassembled WGS sequence"/>
</dbReference>
<name>U6SQD0_9BACI</name>
<dbReference type="InterPro" id="IPR038666">
    <property type="entry name" value="SSP1_head-tail_sf"/>
</dbReference>
<dbReference type="InterPro" id="IPR008767">
    <property type="entry name" value="Phage_SPP1_head-tail_adaptor"/>
</dbReference>
<dbReference type="AlphaFoldDB" id="U6SQD0"/>
<accession>U6SQD0</accession>
<dbReference type="EMBL" id="ATAE01000031">
    <property type="protein sequence ID" value="ERN52831.1"/>
    <property type="molecule type" value="Genomic_DNA"/>
</dbReference>
<evidence type="ECO:0000313" key="2">
    <source>
        <dbReference type="Proteomes" id="UP000017170"/>
    </source>
</evidence>
<evidence type="ECO:0008006" key="3">
    <source>
        <dbReference type="Google" id="ProtNLM"/>
    </source>
</evidence>
<proteinExistence type="predicted"/>